<dbReference type="Pfam" id="PF13715">
    <property type="entry name" value="CarbopepD_reg_2"/>
    <property type="match status" value="1"/>
</dbReference>
<comment type="subcellular location">
    <subcellularLocation>
        <location evidence="1 10">Cell outer membrane</location>
        <topology evidence="1 10">Multi-pass membrane protein</topology>
    </subcellularLocation>
</comment>
<protein>
    <submittedName>
        <fullName evidence="15">Outer membrane receptor for ferrienterochelin and colicins</fullName>
    </submittedName>
</protein>
<evidence type="ECO:0000256" key="9">
    <source>
        <dbReference type="ARBA" id="ARBA00023237"/>
    </source>
</evidence>
<dbReference type="InterPro" id="IPR036942">
    <property type="entry name" value="Beta-barrel_TonB_sf"/>
</dbReference>
<dbReference type="SUPFAM" id="SSF49464">
    <property type="entry name" value="Carboxypeptidase regulatory domain-like"/>
    <property type="match status" value="1"/>
</dbReference>
<dbReference type="GO" id="GO:0009279">
    <property type="term" value="C:cell outer membrane"/>
    <property type="evidence" value="ECO:0007669"/>
    <property type="project" value="UniProtKB-SubCell"/>
</dbReference>
<evidence type="ECO:0000256" key="6">
    <source>
        <dbReference type="ARBA" id="ARBA00023077"/>
    </source>
</evidence>
<proteinExistence type="inferred from homology"/>
<dbReference type="Proteomes" id="UP000198393">
    <property type="component" value="Unassembled WGS sequence"/>
</dbReference>
<dbReference type="Pfam" id="PF00593">
    <property type="entry name" value="TonB_dep_Rec_b-barrel"/>
    <property type="match status" value="1"/>
</dbReference>
<keyword evidence="16" id="KW-1185">Reference proteome</keyword>
<evidence type="ECO:0000256" key="2">
    <source>
        <dbReference type="ARBA" id="ARBA00022448"/>
    </source>
</evidence>
<keyword evidence="4 10" id="KW-0812">Transmembrane</keyword>
<dbReference type="PANTHER" id="PTHR30069:SF29">
    <property type="entry name" value="HEMOGLOBIN AND HEMOGLOBIN-HAPTOGLOBIN-BINDING PROTEIN 1-RELATED"/>
    <property type="match status" value="1"/>
</dbReference>
<dbReference type="GO" id="GO:0044718">
    <property type="term" value="P:siderophore transmembrane transport"/>
    <property type="evidence" value="ECO:0007669"/>
    <property type="project" value="TreeGrafter"/>
</dbReference>
<comment type="similarity">
    <text evidence="10 11">Belongs to the TonB-dependent receptor family.</text>
</comment>
<dbReference type="InterPro" id="IPR037066">
    <property type="entry name" value="Plug_dom_sf"/>
</dbReference>
<feature type="domain" description="TonB-dependent receptor plug" evidence="14">
    <location>
        <begin position="140"/>
        <end position="217"/>
    </location>
</feature>
<dbReference type="PANTHER" id="PTHR30069">
    <property type="entry name" value="TONB-DEPENDENT OUTER MEMBRANE RECEPTOR"/>
    <property type="match status" value="1"/>
</dbReference>
<evidence type="ECO:0000256" key="5">
    <source>
        <dbReference type="ARBA" id="ARBA00022729"/>
    </source>
</evidence>
<dbReference type="Gene3D" id="2.40.170.20">
    <property type="entry name" value="TonB-dependent receptor, beta-barrel domain"/>
    <property type="match status" value="1"/>
</dbReference>
<keyword evidence="9 10" id="KW-0998">Cell outer membrane</keyword>
<gene>
    <name evidence="15" type="ORF">SAMN05421640_0409</name>
</gene>
<dbReference type="InterPro" id="IPR008969">
    <property type="entry name" value="CarboxyPept-like_regulatory"/>
</dbReference>
<dbReference type="InterPro" id="IPR039426">
    <property type="entry name" value="TonB-dep_rcpt-like"/>
</dbReference>
<evidence type="ECO:0000313" key="15">
    <source>
        <dbReference type="EMBL" id="SNS50014.1"/>
    </source>
</evidence>
<dbReference type="Gene3D" id="2.60.40.1120">
    <property type="entry name" value="Carboxypeptidase-like, regulatory domain"/>
    <property type="match status" value="1"/>
</dbReference>
<dbReference type="GO" id="GO:0015344">
    <property type="term" value="F:siderophore uptake transmembrane transporter activity"/>
    <property type="evidence" value="ECO:0007669"/>
    <property type="project" value="TreeGrafter"/>
</dbReference>
<keyword evidence="2 10" id="KW-0813">Transport</keyword>
<evidence type="ECO:0000256" key="3">
    <source>
        <dbReference type="ARBA" id="ARBA00022452"/>
    </source>
</evidence>
<feature type="signal peptide" evidence="12">
    <location>
        <begin position="1"/>
        <end position="17"/>
    </location>
</feature>
<evidence type="ECO:0000256" key="7">
    <source>
        <dbReference type="ARBA" id="ARBA00023136"/>
    </source>
</evidence>
<keyword evidence="6 11" id="KW-0798">TonB box</keyword>
<evidence type="ECO:0000259" key="14">
    <source>
        <dbReference type="Pfam" id="PF07715"/>
    </source>
</evidence>
<evidence type="ECO:0000256" key="1">
    <source>
        <dbReference type="ARBA" id="ARBA00004571"/>
    </source>
</evidence>
<keyword evidence="8 15" id="KW-0675">Receptor</keyword>
<keyword evidence="5 12" id="KW-0732">Signal</keyword>
<feature type="chain" id="PRO_5012760214" evidence="12">
    <location>
        <begin position="18"/>
        <end position="790"/>
    </location>
</feature>
<evidence type="ECO:0000313" key="16">
    <source>
        <dbReference type="Proteomes" id="UP000198393"/>
    </source>
</evidence>
<keyword evidence="7 10" id="KW-0472">Membrane</keyword>
<dbReference type="EMBL" id="FZPD01000001">
    <property type="protein sequence ID" value="SNS50014.1"/>
    <property type="molecule type" value="Genomic_DNA"/>
</dbReference>
<dbReference type="InterPro" id="IPR012910">
    <property type="entry name" value="Plug_dom"/>
</dbReference>
<sequence>MKKLLLLLAVLPTFLIAQEKYTINGYVTDAANGEALIGATVLITELSSGNITNVYGFYSITLPPGDYTVEFRYLGFVTETKSVSLSENIRLDMELSEEQTQLEEVVVTAKPEDENVTSTEMSVAEMDIQTVRKMPAILGEVDIIKSLQLLPGVTSVGEGSSGFNVRGGSVGQNLVLLDEAPVYNSSHMLGFFSVFNPDAVKDMKLYKGAIPAQYGGRISSVLDIRMKEGNKKELEMNGGIGTIFSRFSIEGPIKKDKSSFILAGRRSYADILAKPFVEELRNGAALNFYDLTAKTNFQFSDRDQLFLSGYFGQDNFMFDKDQGFSWGNRTSTVRWNHLFNDRLFSNFTFFFSDYEYELAFGDNPQDKFKWNSDINTLALKPSLTYFIDQKNELTFGGEIFNYVFEPARASGISDGETINLSLPDKRAIESALYINNDQKINDDLSIQYGLRFSYFNLLGEGNKFILGDTIPGRRRPIENVEEVSKGSSIASHSGWEPRVSVKYQLNKEMSVKASYNRILQYIHLISNTTASNPLDVWTPSSNNLKPQIGQQWAVGLFKNFKGNAYETSIEVYYRETDQQLEYINGADLLINEALEADLLSGDGRAYGVELYVKKNAGRLNGWLSYTLGRTELQTTGINQGEWYPTRYDQTHNLKLTGFYEINDRWSLSSTFSYLSGTPTTFPTHRYEVQGITIPHNSNDSRNNVRLPDYHRLDFSAIRKGKAVRKDGTPRKNRDELVFTVYNIYNRANPFSIYFWQGADRVNVGERADTRATQVSIFASFIPSITYNFKF</sequence>
<evidence type="ECO:0000256" key="4">
    <source>
        <dbReference type="ARBA" id="ARBA00022692"/>
    </source>
</evidence>
<accession>A0A239F1P9</accession>
<dbReference type="PROSITE" id="PS52016">
    <property type="entry name" value="TONB_DEPENDENT_REC_3"/>
    <property type="match status" value="1"/>
</dbReference>
<evidence type="ECO:0000256" key="12">
    <source>
        <dbReference type="SAM" id="SignalP"/>
    </source>
</evidence>
<dbReference type="Pfam" id="PF07715">
    <property type="entry name" value="Plug"/>
    <property type="match status" value="1"/>
</dbReference>
<evidence type="ECO:0000259" key="13">
    <source>
        <dbReference type="Pfam" id="PF00593"/>
    </source>
</evidence>
<dbReference type="SUPFAM" id="SSF56935">
    <property type="entry name" value="Porins"/>
    <property type="match status" value="1"/>
</dbReference>
<dbReference type="Gene3D" id="2.170.130.10">
    <property type="entry name" value="TonB-dependent receptor, plug domain"/>
    <property type="match status" value="1"/>
</dbReference>
<organism evidence="15 16">
    <name type="scientific">Ekhidna lutea</name>
    <dbReference type="NCBI Taxonomy" id="447679"/>
    <lineage>
        <taxon>Bacteria</taxon>
        <taxon>Pseudomonadati</taxon>
        <taxon>Bacteroidota</taxon>
        <taxon>Cytophagia</taxon>
        <taxon>Cytophagales</taxon>
        <taxon>Reichenbachiellaceae</taxon>
        <taxon>Ekhidna</taxon>
    </lineage>
</organism>
<name>A0A239F1P9_EKHLU</name>
<reference evidence="15 16" key="1">
    <citation type="submission" date="2017-06" db="EMBL/GenBank/DDBJ databases">
        <authorList>
            <person name="Kim H.J."/>
            <person name="Triplett B.A."/>
        </authorList>
    </citation>
    <scope>NUCLEOTIDE SEQUENCE [LARGE SCALE GENOMIC DNA]</scope>
    <source>
        <strain evidence="15 16">DSM 19307</strain>
    </source>
</reference>
<dbReference type="AlphaFoldDB" id="A0A239F1P9"/>
<dbReference type="RefSeq" id="WP_245811198.1">
    <property type="nucleotide sequence ID" value="NZ_FZPD01000001.1"/>
</dbReference>
<evidence type="ECO:0000256" key="8">
    <source>
        <dbReference type="ARBA" id="ARBA00023170"/>
    </source>
</evidence>
<dbReference type="InterPro" id="IPR000531">
    <property type="entry name" value="Beta-barrel_TonB"/>
</dbReference>
<feature type="domain" description="TonB-dependent receptor-like beta-barrel" evidence="13">
    <location>
        <begin position="288"/>
        <end position="718"/>
    </location>
</feature>
<keyword evidence="3 10" id="KW-1134">Transmembrane beta strand</keyword>
<evidence type="ECO:0000256" key="10">
    <source>
        <dbReference type="PROSITE-ProRule" id="PRU01360"/>
    </source>
</evidence>
<evidence type="ECO:0000256" key="11">
    <source>
        <dbReference type="RuleBase" id="RU003357"/>
    </source>
</evidence>